<dbReference type="RefSeq" id="WP_146594185.1">
    <property type="nucleotide sequence ID" value="NZ_SJPT01000003.1"/>
</dbReference>
<evidence type="ECO:0008006" key="5">
    <source>
        <dbReference type="Google" id="ProtNLM"/>
    </source>
</evidence>
<keyword evidence="4" id="KW-1185">Reference proteome</keyword>
<accession>A0A5C6CJX8</accession>
<dbReference type="EMBL" id="SJPT01000003">
    <property type="protein sequence ID" value="TWU23897.1"/>
    <property type="molecule type" value="Genomic_DNA"/>
</dbReference>
<proteinExistence type="predicted"/>
<reference evidence="3 4" key="1">
    <citation type="submission" date="2019-02" db="EMBL/GenBank/DDBJ databases">
        <title>Deep-cultivation of Planctomycetes and their phenomic and genomic characterization uncovers novel biology.</title>
        <authorList>
            <person name="Wiegand S."/>
            <person name="Jogler M."/>
            <person name="Boedeker C."/>
            <person name="Pinto D."/>
            <person name="Vollmers J."/>
            <person name="Rivas-Marin E."/>
            <person name="Kohn T."/>
            <person name="Peeters S.H."/>
            <person name="Heuer A."/>
            <person name="Rast P."/>
            <person name="Oberbeckmann S."/>
            <person name="Bunk B."/>
            <person name="Jeske O."/>
            <person name="Meyerdierks A."/>
            <person name="Storesund J.E."/>
            <person name="Kallscheuer N."/>
            <person name="Luecker S."/>
            <person name="Lage O.M."/>
            <person name="Pohl T."/>
            <person name="Merkel B.J."/>
            <person name="Hornburger P."/>
            <person name="Mueller R.-W."/>
            <person name="Bruemmer F."/>
            <person name="Labrenz M."/>
            <person name="Spormann A.M."/>
            <person name="Op Den Camp H."/>
            <person name="Overmann J."/>
            <person name="Amann R."/>
            <person name="Jetten M.S.M."/>
            <person name="Mascher T."/>
            <person name="Medema M.H."/>
            <person name="Devos D.P."/>
            <person name="Kaster A.-K."/>
            <person name="Ovreas L."/>
            <person name="Rohde M."/>
            <person name="Galperin M.Y."/>
            <person name="Jogler C."/>
        </authorList>
    </citation>
    <scope>NUCLEOTIDE SEQUENCE [LARGE SCALE GENOMIC DNA]</scope>
    <source>
        <strain evidence="3 4">Pla52o</strain>
    </source>
</reference>
<evidence type="ECO:0000256" key="1">
    <source>
        <dbReference type="SAM" id="MobiDB-lite"/>
    </source>
</evidence>
<dbReference type="OrthoDB" id="285306at2"/>
<name>A0A5C6CJX8_9BACT</name>
<comment type="caution">
    <text evidence="3">The sequence shown here is derived from an EMBL/GenBank/DDBJ whole genome shotgun (WGS) entry which is preliminary data.</text>
</comment>
<evidence type="ECO:0000313" key="3">
    <source>
        <dbReference type="EMBL" id="TWU23897.1"/>
    </source>
</evidence>
<keyword evidence="2" id="KW-0732">Signal</keyword>
<dbReference type="AlphaFoldDB" id="A0A5C6CJX8"/>
<organism evidence="3 4">
    <name type="scientific">Novipirellula galeiformis</name>
    <dbReference type="NCBI Taxonomy" id="2528004"/>
    <lineage>
        <taxon>Bacteria</taxon>
        <taxon>Pseudomonadati</taxon>
        <taxon>Planctomycetota</taxon>
        <taxon>Planctomycetia</taxon>
        <taxon>Pirellulales</taxon>
        <taxon>Pirellulaceae</taxon>
        <taxon>Novipirellula</taxon>
    </lineage>
</organism>
<gene>
    <name evidence="3" type="ORF">Pla52o_18200</name>
</gene>
<feature type="chain" id="PRO_5023074024" description="Secreted protein" evidence="2">
    <location>
        <begin position="25"/>
        <end position="125"/>
    </location>
</feature>
<evidence type="ECO:0000256" key="2">
    <source>
        <dbReference type="SAM" id="SignalP"/>
    </source>
</evidence>
<feature type="region of interest" description="Disordered" evidence="1">
    <location>
        <begin position="85"/>
        <end position="105"/>
    </location>
</feature>
<sequence length="125" mass="13932" precursor="true">MKTVLLALLMFALLLVTFDSPANATEPGWSPIIIPTGSYRDEIKSMPIEQRPYRPGHFYGNTVRRMHYHGEILPRPLDRPATQSRVPTVFGPTNPIPSLAPSASGRDTRNAYGIRRILTNGRFGS</sequence>
<protein>
    <recommendedName>
        <fullName evidence="5">Secreted protein</fullName>
    </recommendedName>
</protein>
<evidence type="ECO:0000313" key="4">
    <source>
        <dbReference type="Proteomes" id="UP000316304"/>
    </source>
</evidence>
<feature type="signal peptide" evidence="2">
    <location>
        <begin position="1"/>
        <end position="24"/>
    </location>
</feature>
<dbReference type="Proteomes" id="UP000316304">
    <property type="component" value="Unassembled WGS sequence"/>
</dbReference>